<evidence type="ECO:0000256" key="1">
    <source>
        <dbReference type="SAM" id="Phobius"/>
    </source>
</evidence>
<proteinExistence type="predicted"/>
<organism evidence="2 3">
    <name type="scientific">Tegillarca granosa</name>
    <name type="common">Malaysian cockle</name>
    <name type="synonym">Anadara granosa</name>
    <dbReference type="NCBI Taxonomy" id="220873"/>
    <lineage>
        <taxon>Eukaryota</taxon>
        <taxon>Metazoa</taxon>
        <taxon>Spiralia</taxon>
        <taxon>Lophotrochozoa</taxon>
        <taxon>Mollusca</taxon>
        <taxon>Bivalvia</taxon>
        <taxon>Autobranchia</taxon>
        <taxon>Pteriomorphia</taxon>
        <taxon>Arcoida</taxon>
        <taxon>Arcoidea</taxon>
        <taxon>Arcidae</taxon>
        <taxon>Tegillarca</taxon>
    </lineage>
</organism>
<dbReference type="Proteomes" id="UP001217089">
    <property type="component" value="Unassembled WGS sequence"/>
</dbReference>
<keyword evidence="1" id="KW-0812">Transmembrane</keyword>
<reference evidence="2 3" key="1">
    <citation type="submission" date="2022-12" db="EMBL/GenBank/DDBJ databases">
        <title>Chromosome-level genome of Tegillarca granosa.</title>
        <authorList>
            <person name="Kim J."/>
        </authorList>
    </citation>
    <scope>NUCLEOTIDE SEQUENCE [LARGE SCALE GENOMIC DNA]</scope>
    <source>
        <strain evidence="2">Teg-2019</strain>
        <tissue evidence="2">Adductor muscle</tissue>
    </source>
</reference>
<feature type="transmembrane region" description="Helical" evidence="1">
    <location>
        <begin position="77"/>
        <end position="101"/>
    </location>
</feature>
<accession>A0ABQ9E2R9</accession>
<keyword evidence="1" id="KW-0472">Membrane</keyword>
<comment type="caution">
    <text evidence="2">The sequence shown here is derived from an EMBL/GenBank/DDBJ whole genome shotgun (WGS) entry which is preliminary data.</text>
</comment>
<name>A0ABQ9E2R9_TEGGR</name>
<keyword evidence="3" id="KW-1185">Reference proteome</keyword>
<sequence length="127" mass="15723">MSCPYSLDYLKKNPKLKFKFLFSYKMDFYPIMNKNKCKYFSSFISFSINKCIHGYYIKKNIKRRNNIYKRNRKKNLFLFFFFFFLLNIYLYLVLIITLYNIKKKKDVLVNLFSTSSCIYFKFFSVYL</sequence>
<protein>
    <submittedName>
        <fullName evidence="2">Uncharacterized protein</fullName>
    </submittedName>
</protein>
<evidence type="ECO:0000313" key="3">
    <source>
        <dbReference type="Proteomes" id="UP001217089"/>
    </source>
</evidence>
<feature type="transmembrane region" description="Helical" evidence="1">
    <location>
        <begin position="39"/>
        <end position="57"/>
    </location>
</feature>
<keyword evidence="1" id="KW-1133">Transmembrane helix</keyword>
<dbReference type="EMBL" id="JARBDR010000923">
    <property type="protein sequence ID" value="KAJ8298016.1"/>
    <property type="molecule type" value="Genomic_DNA"/>
</dbReference>
<evidence type="ECO:0000313" key="2">
    <source>
        <dbReference type="EMBL" id="KAJ8298016.1"/>
    </source>
</evidence>
<gene>
    <name evidence="2" type="ORF">KUTeg_024547</name>
</gene>